<reference evidence="2 3" key="1">
    <citation type="submission" date="2018-08" db="EMBL/GenBank/DDBJ databases">
        <title>Murine metabolic-syndrome-specific gut microbial biobank.</title>
        <authorList>
            <person name="Liu C."/>
        </authorList>
    </citation>
    <scope>NUCLEOTIDE SEQUENCE [LARGE SCALE GENOMIC DNA]</scope>
    <source>
        <strain evidence="2 3">28</strain>
    </source>
</reference>
<feature type="transmembrane region" description="Helical" evidence="1">
    <location>
        <begin position="15"/>
        <end position="36"/>
    </location>
</feature>
<dbReference type="RefSeq" id="WP_160201558.1">
    <property type="nucleotide sequence ID" value="NZ_QXWK01000010.1"/>
</dbReference>
<evidence type="ECO:0000256" key="1">
    <source>
        <dbReference type="SAM" id="Phobius"/>
    </source>
</evidence>
<keyword evidence="3" id="KW-1185">Reference proteome</keyword>
<evidence type="ECO:0000313" key="3">
    <source>
        <dbReference type="Proteomes" id="UP000446866"/>
    </source>
</evidence>
<feature type="transmembrane region" description="Helical" evidence="1">
    <location>
        <begin position="175"/>
        <end position="199"/>
    </location>
</feature>
<proteinExistence type="predicted"/>
<dbReference type="EMBL" id="QXWK01000010">
    <property type="protein sequence ID" value="NBH61277.1"/>
    <property type="molecule type" value="Genomic_DNA"/>
</dbReference>
<comment type="caution">
    <text evidence="2">The sequence shown here is derived from an EMBL/GenBank/DDBJ whole genome shotgun (WGS) entry which is preliminary data.</text>
</comment>
<accession>A0A845QKQ3</accession>
<organism evidence="2 3">
    <name type="scientific">Anaerotruncus colihominis</name>
    <dbReference type="NCBI Taxonomy" id="169435"/>
    <lineage>
        <taxon>Bacteria</taxon>
        <taxon>Bacillati</taxon>
        <taxon>Bacillota</taxon>
        <taxon>Clostridia</taxon>
        <taxon>Eubacteriales</taxon>
        <taxon>Oscillospiraceae</taxon>
        <taxon>Anaerotruncus</taxon>
    </lineage>
</organism>
<keyword evidence="1" id="KW-1133">Transmembrane helix</keyword>
<feature type="transmembrane region" description="Helical" evidence="1">
    <location>
        <begin position="48"/>
        <end position="66"/>
    </location>
</feature>
<gene>
    <name evidence="2" type="ORF">D0435_06385</name>
</gene>
<dbReference type="AlphaFoldDB" id="A0A845QKQ3"/>
<evidence type="ECO:0000313" key="2">
    <source>
        <dbReference type="EMBL" id="NBH61277.1"/>
    </source>
</evidence>
<name>A0A845QKQ3_9FIRM</name>
<protein>
    <submittedName>
        <fullName evidence="2">Uncharacterized protein</fullName>
    </submittedName>
</protein>
<dbReference type="Proteomes" id="UP000446866">
    <property type="component" value="Unassembled WGS sequence"/>
</dbReference>
<keyword evidence="1" id="KW-0812">Transmembrane</keyword>
<sequence length="202" mass="23726">MYKIQYHYTNLAKQVLFGVCFVYVLLRFLIMAEIIIFKIDGYYQATNIPLTIVMYLVIFALIIFLFRGHKYCYSTYDEKQLTYHNSLLKRSRSLDFSEAQVAVFDTKGVSFYAKDGDNFESAEPIFFLPFFRDGKIEAIQINKFYKMLKELPGMRVIKRFHVLPGYEKKWNFVTIAYGFLAVIVFMNCATPLTVCIVLLQNH</sequence>
<keyword evidence="1" id="KW-0472">Membrane</keyword>